<proteinExistence type="predicted"/>
<reference evidence="2" key="1">
    <citation type="submission" date="2021-03" db="EMBL/GenBank/DDBJ databases">
        <title>Whole genome shotgun sequence of Actinoplanes auranticolor NBRC 12245.</title>
        <authorList>
            <person name="Komaki H."/>
            <person name="Tamura T."/>
        </authorList>
    </citation>
    <scope>NUCLEOTIDE SEQUENCE</scope>
    <source>
        <strain evidence="2">NBRC 12245</strain>
    </source>
</reference>
<feature type="region of interest" description="Disordered" evidence="1">
    <location>
        <begin position="32"/>
        <end position="124"/>
    </location>
</feature>
<dbReference type="EMBL" id="BOQL01000006">
    <property type="protein sequence ID" value="GIM64013.1"/>
    <property type="molecule type" value="Genomic_DNA"/>
</dbReference>
<organism evidence="2 3">
    <name type="scientific">Actinoplanes auranticolor</name>
    <dbReference type="NCBI Taxonomy" id="47988"/>
    <lineage>
        <taxon>Bacteria</taxon>
        <taxon>Bacillati</taxon>
        <taxon>Actinomycetota</taxon>
        <taxon>Actinomycetes</taxon>
        <taxon>Micromonosporales</taxon>
        <taxon>Micromonosporaceae</taxon>
        <taxon>Actinoplanes</taxon>
    </lineage>
</organism>
<name>A0A919S3K9_9ACTN</name>
<sequence length="144" mass="15909">MDDRDEAHCHQRGGAPFAQVVLGAVEAFGADAAAQAGAAQPGAEDTADRVPDDLPGQRARRARRDRQGETARAVQRGGQHDHGLAGHEQAEQERHLDGGREVREEQDRPLIERGQPVDENGRGVEQVCEHRFSLVDRCRRGYRF</sequence>
<comment type="caution">
    <text evidence="2">The sequence shown here is derived from an EMBL/GenBank/DDBJ whole genome shotgun (WGS) entry which is preliminary data.</text>
</comment>
<dbReference type="AlphaFoldDB" id="A0A919S3K9"/>
<evidence type="ECO:0000313" key="3">
    <source>
        <dbReference type="Proteomes" id="UP000681340"/>
    </source>
</evidence>
<feature type="compositionally biased region" description="Basic and acidic residues" evidence="1">
    <location>
        <begin position="78"/>
        <end position="124"/>
    </location>
</feature>
<feature type="compositionally biased region" description="Low complexity" evidence="1">
    <location>
        <begin position="32"/>
        <end position="43"/>
    </location>
</feature>
<evidence type="ECO:0000256" key="1">
    <source>
        <dbReference type="SAM" id="MobiDB-lite"/>
    </source>
</evidence>
<accession>A0A919S3K9</accession>
<evidence type="ECO:0000313" key="2">
    <source>
        <dbReference type="EMBL" id="GIM64013.1"/>
    </source>
</evidence>
<protein>
    <submittedName>
        <fullName evidence="2">Uncharacterized protein</fullName>
    </submittedName>
</protein>
<gene>
    <name evidence="2" type="ORF">Aau02nite_07820</name>
</gene>
<keyword evidence="3" id="KW-1185">Reference proteome</keyword>
<dbReference type="Proteomes" id="UP000681340">
    <property type="component" value="Unassembled WGS sequence"/>
</dbReference>